<organism evidence="5 6">
    <name type="scientific">Stachybotrys elegans</name>
    <dbReference type="NCBI Taxonomy" id="80388"/>
    <lineage>
        <taxon>Eukaryota</taxon>
        <taxon>Fungi</taxon>
        <taxon>Dikarya</taxon>
        <taxon>Ascomycota</taxon>
        <taxon>Pezizomycotina</taxon>
        <taxon>Sordariomycetes</taxon>
        <taxon>Hypocreomycetidae</taxon>
        <taxon>Hypocreales</taxon>
        <taxon>Stachybotryaceae</taxon>
        <taxon>Stachybotrys</taxon>
    </lineage>
</organism>
<keyword evidence="1" id="KW-0547">Nucleotide-binding</keyword>
<evidence type="ECO:0000256" key="3">
    <source>
        <dbReference type="SAM" id="MobiDB-lite"/>
    </source>
</evidence>
<keyword evidence="2" id="KW-0067">ATP-binding</keyword>
<evidence type="ECO:0000259" key="4">
    <source>
        <dbReference type="Pfam" id="PF00501"/>
    </source>
</evidence>
<feature type="domain" description="AMP-dependent synthetase/ligase" evidence="4">
    <location>
        <begin position="90"/>
        <end position="512"/>
    </location>
</feature>
<dbReference type="AlphaFoldDB" id="A0A8K0SU13"/>
<evidence type="ECO:0000256" key="1">
    <source>
        <dbReference type="ARBA" id="ARBA00022741"/>
    </source>
</evidence>
<dbReference type="EMBL" id="JAGPNK010000005">
    <property type="protein sequence ID" value="KAH7320920.1"/>
    <property type="molecule type" value="Genomic_DNA"/>
</dbReference>
<keyword evidence="6" id="KW-1185">Reference proteome</keyword>
<dbReference type="GO" id="GO:0004467">
    <property type="term" value="F:long-chain fatty acid-CoA ligase activity"/>
    <property type="evidence" value="ECO:0007669"/>
    <property type="project" value="TreeGrafter"/>
</dbReference>
<feature type="region of interest" description="Disordered" evidence="3">
    <location>
        <begin position="13"/>
        <end position="33"/>
    </location>
</feature>
<dbReference type="GO" id="GO:0016020">
    <property type="term" value="C:membrane"/>
    <property type="evidence" value="ECO:0007669"/>
    <property type="project" value="TreeGrafter"/>
</dbReference>
<dbReference type="OrthoDB" id="1700726at2759"/>
<dbReference type="Gene3D" id="3.40.50.12780">
    <property type="entry name" value="N-terminal domain of ligase-like"/>
    <property type="match status" value="1"/>
</dbReference>
<proteinExistence type="predicted"/>
<gene>
    <name evidence="5" type="ORF">B0I35DRAFT_407944</name>
</gene>
<protein>
    <recommendedName>
        <fullName evidence="4">AMP-dependent synthetase/ligase domain-containing protein</fullName>
    </recommendedName>
</protein>
<dbReference type="PANTHER" id="PTHR43272">
    <property type="entry name" value="LONG-CHAIN-FATTY-ACID--COA LIGASE"/>
    <property type="match status" value="1"/>
</dbReference>
<evidence type="ECO:0000256" key="2">
    <source>
        <dbReference type="ARBA" id="ARBA00022840"/>
    </source>
</evidence>
<dbReference type="Pfam" id="PF00501">
    <property type="entry name" value="AMP-binding"/>
    <property type="match status" value="1"/>
</dbReference>
<dbReference type="PROSITE" id="PS00455">
    <property type="entry name" value="AMP_BINDING"/>
    <property type="match status" value="1"/>
</dbReference>
<name>A0A8K0SU13_9HYPO</name>
<dbReference type="PANTHER" id="PTHR43272:SF33">
    <property type="entry name" value="AMP-BINDING DOMAIN-CONTAINING PROTEIN-RELATED"/>
    <property type="match status" value="1"/>
</dbReference>
<evidence type="ECO:0000313" key="5">
    <source>
        <dbReference type="EMBL" id="KAH7320920.1"/>
    </source>
</evidence>
<dbReference type="InterPro" id="IPR042099">
    <property type="entry name" value="ANL_N_sf"/>
</dbReference>
<reference evidence="5" key="1">
    <citation type="journal article" date="2021" name="Nat. Commun.">
        <title>Genetic determinants of endophytism in the Arabidopsis root mycobiome.</title>
        <authorList>
            <person name="Mesny F."/>
            <person name="Miyauchi S."/>
            <person name="Thiergart T."/>
            <person name="Pickel B."/>
            <person name="Atanasova L."/>
            <person name="Karlsson M."/>
            <person name="Huettel B."/>
            <person name="Barry K.W."/>
            <person name="Haridas S."/>
            <person name="Chen C."/>
            <person name="Bauer D."/>
            <person name="Andreopoulos W."/>
            <person name="Pangilinan J."/>
            <person name="LaButti K."/>
            <person name="Riley R."/>
            <person name="Lipzen A."/>
            <person name="Clum A."/>
            <person name="Drula E."/>
            <person name="Henrissat B."/>
            <person name="Kohler A."/>
            <person name="Grigoriev I.V."/>
            <person name="Martin F.M."/>
            <person name="Hacquard S."/>
        </authorList>
    </citation>
    <scope>NUCLEOTIDE SEQUENCE</scope>
    <source>
        <strain evidence="5">MPI-CAGE-CH-0235</strain>
    </source>
</reference>
<dbReference type="Proteomes" id="UP000813444">
    <property type="component" value="Unassembled WGS sequence"/>
</dbReference>
<evidence type="ECO:0000313" key="6">
    <source>
        <dbReference type="Proteomes" id="UP000813444"/>
    </source>
</evidence>
<comment type="caution">
    <text evidence="5">The sequence shown here is derived from an EMBL/GenBank/DDBJ whole genome shotgun (WGS) entry which is preliminary data.</text>
</comment>
<accession>A0A8K0SU13</accession>
<dbReference type="GO" id="GO:0005783">
    <property type="term" value="C:endoplasmic reticulum"/>
    <property type="evidence" value="ECO:0007669"/>
    <property type="project" value="TreeGrafter"/>
</dbReference>
<dbReference type="GO" id="GO:0005524">
    <property type="term" value="F:ATP binding"/>
    <property type="evidence" value="ECO:0007669"/>
    <property type="project" value="UniProtKB-KW"/>
</dbReference>
<dbReference type="InterPro" id="IPR000873">
    <property type="entry name" value="AMP-dep_synth/lig_dom"/>
</dbReference>
<dbReference type="SUPFAM" id="SSF56801">
    <property type="entry name" value="Acetyl-CoA synthetase-like"/>
    <property type="match status" value="1"/>
</dbReference>
<sequence length="706" mass="78486">MAPPPQDIQAYLKRVSEPPPPGSPYGVPLPGSERPGRSAIYRHWRFRDQPLATSIDPEVQSLHDLIEVAARRNPKGRCLGHRPWQPATQTWADKYEWITYAEMLERKNNLGRGLAELHSRIGHTGDKYAVGIWSQNRPEWQISDFAISSQSLFSVALYETLGPDATEYIINHSKPACVISSLSHIPTLLKLAPRVPSLKIIISMDPLDSGEVKEQTKAFMLNNMAKDHGIQVLSMTEVEDIGAKSGRPLRPPTWDDIYSINYTSGTTGTPKGVVLTHGNAVSANTASRMNGTVMPKDCLISYLPLAHIYGRVCEHLALSQGASIGFFRGDIMGLVDDLKILQPTGFISVPRLYNRFNLALREATVQAEGIRGALSRRVISTKMAQMKAPIGKATNKHFLYDRVWTPKVRAALGLNRAHSMISGAAQLDPHVHEFLRAAIGNNFYQGYGLTESFAMGTLQMEGDFSIGNIGGPIASNEICLESVTEMEYTVDDKPNPRGEILLRGPSIFTQYYRNEEETKKSIDEDGWFHTGDIAEVDSMGRFKIVDRKKNVLKLSQGEYISPERIENVFMVNTNLINAAYVHGEAKESSLVGVFGIDPVNFPAFAAKVLEKPIAADNKAELLAAANHPNVKKAFVKVLDRIAVKQKFNSFEKVKNVHMELEPFTIDNELMTPTLKLKRPQIAKAFRSQIDQMYAEVNAQEPVKSKL</sequence>
<dbReference type="InterPro" id="IPR020845">
    <property type="entry name" value="AMP-binding_CS"/>
</dbReference>